<protein>
    <submittedName>
        <fullName evidence="1">Alpha-amylase</fullName>
    </submittedName>
</protein>
<evidence type="ECO:0000313" key="1">
    <source>
        <dbReference type="EMBL" id="KAI4459938.1"/>
    </source>
</evidence>
<sequence length="927" mass="104256">MIVSHLFLGLLTLLGLSQAQWHENMWNNRNTIVHLFEWKWNDIADECERFLQYKGYGGVQVSPVSENAIIEDRPWWERYQPISYIIATRSGNQTQFSDMVRRCNKVGVRIYVDMVINHMTANMGTIWGTGGSVAYSDIKSYPAVPYNSSHFNSGCSISNYNDPYEVRNCALVGLRDLRQDLTHVREQIINFMNLLINLGVAGFRIDAAKHTWPQDLQFIFDNLIDLNTSHGFSAGRRPFIYQEVIDLGKEGVSHKEYLHLGRITEFKYSEKIGTVFRGKDQLTYLWNWGEGWDFMASLSALVFVDNHDNQRGHGAGGENILTYKQSKQYKMAVAFMLAHPYGSTRVMSSFAFTNTDKGPPQDSNQNIISPGINADDTCSNGWVCEHRWRQIYNMVGFRNAVRGTGLNDWWSNGAQQIAFCRGGSGFVAFTNGGTISRTMQTCLSPGTYCDVISGNLINGQCTGKTVTVGANGFGHVQLADNEQDGVLAIHLSPVSENVIVANRPWWERYQPISYKIITRSGDEEDFLNMTGRCNNVGVRIYVDVVMNHMTGDNGIATGTGGSIADTRNKQYPDVPYGRNDFHSDCIINNYQDPSNVRNCELSGLNDLKQDTEYVRDKLVDFLNKLVDFGVAGFRVDAAKHMWPSDLEVIYSRVKELNTSFGFAPGSRPYIYQEVIDLGGEAISSSDYTRLGVVTEFKYSAEIGRVFKRNDKLRWLNNWGPDWGFLPNSQDAFVFVDNHDNQRGHGAGGRNILTYKQPREYKMAIAFMLAHPYGSPRVMSSFDFTNSDQGPPAYNNGTIISAKINSDDTCSNGWICEHRWRQIYNMIGFRNAVKGTSVNNWWSDGNQQIAFCRGQKGFIAFTNGGNIQKNLQTCLPPGIYCDVISGNLIERRCTGKSVTVGNDGVGYISLNENEYDGVLAIHVEAKKL</sequence>
<name>A0ACB9SZK2_HOLOL</name>
<gene>
    <name evidence="1" type="ORF">MML48_6g00015819</name>
</gene>
<accession>A0ACB9SZK2</accession>
<proteinExistence type="predicted"/>
<reference evidence="1" key="1">
    <citation type="submission" date="2022-04" db="EMBL/GenBank/DDBJ databases">
        <title>Chromosome-scale genome assembly of Holotrichia oblita Faldermann.</title>
        <authorList>
            <person name="Rongchong L."/>
        </authorList>
    </citation>
    <scope>NUCLEOTIDE SEQUENCE</scope>
    <source>
        <strain evidence="1">81SQS9</strain>
    </source>
</reference>
<evidence type="ECO:0000313" key="2">
    <source>
        <dbReference type="Proteomes" id="UP001056778"/>
    </source>
</evidence>
<comment type="caution">
    <text evidence="1">The sequence shown here is derived from an EMBL/GenBank/DDBJ whole genome shotgun (WGS) entry which is preliminary data.</text>
</comment>
<dbReference type="EMBL" id="CM043020">
    <property type="protein sequence ID" value="KAI4459938.1"/>
    <property type="molecule type" value="Genomic_DNA"/>
</dbReference>
<keyword evidence="2" id="KW-1185">Reference proteome</keyword>
<organism evidence="1 2">
    <name type="scientific">Holotrichia oblita</name>
    <name type="common">Chafer beetle</name>
    <dbReference type="NCBI Taxonomy" id="644536"/>
    <lineage>
        <taxon>Eukaryota</taxon>
        <taxon>Metazoa</taxon>
        <taxon>Ecdysozoa</taxon>
        <taxon>Arthropoda</taxon>
        <taxon>Hexapoda</taxon>
        <taxon>Insecta</taxon>
        <taxon>Pterygota</taxon>
        <taxon>Neoptera</taxon>
        <taxon>Endopterygota</taxon>
        <taxon>Coleoptera</taxon>
        <taxon>Polyphaga</taxon>
        <taxon>Scarabaeiformia</taxon>
        <taxon>Scarabaeidae</taxon>
        <taxon>Melolonthinae</taxon>
        <taxon>Holotrichia</taxon>
    </lineage>
</organism>
<dbReference type="Proteomes" id="UP001056778">
    <property type="component" value="Chromosome 6"/>
</dbReference>